<comment type="caution">
    <text evidence="3">The sequence shown here is derived from an EMBL/GenBank/DDBJ whole genome shotgun (WGS) entry which is preliminary data.</text>
</comment>
<accession>A0ABU5QDR1</accession>
<dbReference type="EMBL" id="JAYFUM010000020">
    <property type="protein sequence ID" value="MEA5140777.1"/>
    <property type="molecule type" value="Genomic_DNA"/>
</dbReference>
<sequence>MKVKNIVLISFVSFILLEILFSCAQIVAPTGGKKDTLSPVITKTFPVNQTTNFRGRQVELEFNEYVSIDNIQQQLLITPNIEGTYETKINPKGLRLTFDKPFKPNTTYSLNFRNAIKDVTERNIAKNIRLVFSTGNIIDSLSVSGKVMNPLINKPVLDINVGMYFYSDTLNPKKEKPYYFTKTDTSGVFKIENVALGKYRIFAVTDLNNNLLYEEAKELIGFVKDTIDLKSNLQNLNIDIAKMDKTPNKVLKTRSSINYYNIEYNRGFKKVKIAFQQKKDSLVYQQLDNRNLRIFNTINNSSDTIKVKISVTDSLDRVFTHDQKIKFKVKGKKDESVKEEFSMKAIPANNEDIDLKEIGYTFNFTKPIAHVNLDLIDIQNDSINKVAISEKDFRWNDDKTSLTFKINGPKPKEFVRVRLKKGTFISVENDSTGKYEVMHPIRDPENYGIIEGDVKNPNKKNFIVQLLNERNEVVQEKVDNVLHYEFSFLKAGIYFIRLVVDENRNAKWDEGDVEKNITPEKIIYHPVRIKLKQNFVLSGNDFTID</sequence>
<dbReference type="InterPro" id="IPR032812">
    <property type="entry name" value="SbsA_Ig"/>
</dbReference>
<protein>
    <submittedName>
        <fullName evidence="3">Ig-like domain-containing domain</fullName>
    </submittedName>
</protein>
<dbReference type="RefSeq" id="WP_323297932.1">
    <property type="nucleotide sequence ID" value="NZ_JAYFUM010000020.1"/>
</dbReference>
<gene>
    <name evidence="3" type="ORF">VB248_16625</name>
</gene>
<keyword evidence="1" id="KW-0732">Signal</keyword>
<name>A0ABU5QDR1_9BACT</name>
<proteinExistence type="predicted"/>
<keyword evidence="4" id="KW-1185">Reference proteome</keyword>
<dbReference type="Pfam" id="PF13205">
    <property type="entry name" value="Big_5"/>
    <property type="match status" value="1"/>
</dbReference>
<evidence type="ECO:0000259" key="2">
    <source>
        <dbReference type="Pfam" id="PF13205"/>
    </source>
</evidence>
<feature type="domain" description="SbsA Ig-like" evidence="2">
    <location>
        <begin position="35"/>
        <end position="134"/>
    </location>
</feature>
<organism evidence="3 4">
    <name type="scientific">Arcicella rigui</name>
    <dbReference type="NCBI Taxonomy" id="797020"/>
    <lineage>
        <taxon>Bacteria</taxon>
        <taxon>Pseudomonadati</taxon>
        <taxon>Bacteroidota</taxon>
        <taxon>Cytophagia</taxon>
        <taxon>Cytophagales</taxon>
        <taxon>Flectobacillaceae</taxon>
        <taxon>Arcicella</taxon>
    </lineage>
</organism>
<reference evidence="3 4" key="1">
    <citation type="submission" date="2023-12" db="EMBL/GenBank/DDBJ databases">
        <title>Novel species of the genus Arcicella isolated from rivers.</title>
        <authorList>
            <person name="Lu H."/>
        </authorList>
    </citation>
    <scope>NUCLEOTIDE SEQUENCE [LARGE SCALE GENOMIC DNA]</scope>
    <source>
        <strain evidence="3 4">KCTC 23307</strain>
    </source>
</reference>
<evidence type="ECO:0000313" key="3">
    <source>
        <dbReference type="EMBL" id="MEA5140777.1"/>
    </source>
</evidence>
<dbReference type="Proteomes" id="UP001302949">
    <property type="component" value="Unassembled WGS sequence"/>
</dbReference>
<evidence type="ECO:0000313" key="4">
    <source>
        <dbReference type="Proteomes" id="UP001302949"/>
    </source>
</evidence>
<evidence type="ECO:0000256" key="1">
    <source>
        <dbReference type="ARBA" id="ARBA00022729"/>
    </source>
</evidence>